<dbReference type="AlphaFoldDB" id="A0A917EAP2"/>
<evidence type="ECO:0000256" key="1">
    <source>
        <dbReference type="SAM" id="Phobius"/>
    </source>
</evidence>
<feature type="transmembrane region" description="Helical" evidence="1">
    <location>
        <begin position="44"/>
        <end position="65"/>
    </location>
</feature>
<evidence type="ECO:0000313" key="2">
    <source>
        <dbReference type="EMBL" id="GGE18697.1"/>
    </source>
</evidence>
<accession>A0A917EAP2</accession>
<dbReference type="RefSeq" id="WP_188406697.1">
    <property type="nucleotide sequence ID" value="NZ_BMGL01000011.1"/>
</dbReference>
<keyword evidence="1" id="KW-1133">Transmembrane helix</keyword>
<keyword evidence="3" id="KW-1185">Reference proteome</keyword>
<keyword evidence="1" id="KW-0472">Membrane</keyword>
<proteinExistence type="predicted"/>
<feature type="transmembrane region" description="Helical" evidence="1">
    <location>
        <begin position="77"/>
        <end position="94"/>
    </location>
</feature>
<feature type="transmembrane region" description="Helical" evidence="1">
    <location>
        <begin position="7"/>
        <end position="24"/>
    </location>
</feature>
<dbReference type="Proteomes" id="UP000599688">
    <property type="component" value="Unassembled WGS sequence"/>
</dbReference>
<feature type="transmembrane region" description="Helical" evidence="1">
    <location>
        <begin position="114"/>
        <end position="135"/>
    </location>
</feature>
<protein>
    <submittedName>
        <fullName evidence="2">Uncharacterized protein</fullName>
    </submittedName>
</protein>
<dbReference type="EMBL" id="BMGL01000011">
    <property type="protein sequence ID" value="GGE18697.1"/>
    <property type="molecule type" value="Genomic_DNA"/>
</dbReference>
<evidence type="ECO:0000313" key="3">
    <source>
        <dbReference type="Proteomes" id="UP000599688"/>
    </source>
</evidence>
<reference evidence="2 3" key="1">
    <citation type="journal article" date="2014" name="Int. J. Syst. Evol. Microbiol.">
        <title>Complete genome sequence of Corynebacterium casei LMG S-19264T (=DSM 44701T), isolated from a smear-ripened cheese.</title>
        <authorList>
            <consortium name="US DOE Joint Genome Institute (JGI-PGF)"/>
            <person name="Walter F."/>
            <person name="Albersmeier A."/>
            <person name="Kalinowski J."/>
            <person name="Ruckert C."/>
        </authorList>
    </citation>
    <scope>NUCLEOTIDE SEQUENCE [LARGE SCALE GENOMIC DNA]</scope>
    <source>
        <strain evidence="2 3">CGMCC 1.12925</strain>
    </source>
</reference>
<sequence>MSKFLKIFKIVVGVLGAILFFRILNTGDEALELDAVLQSSVVSPLMYVAYAILLLCILSVLVFVVKGLFTGNVKNTLIGLGSFIVVLIVSFLVSEGQETALRDGEVLSAYGSRWVSAGLTMFYILVAISILAIVASNLKGLIAKS</sequence>
<gene>
    <name evidence="2" type="ORF">GCM10010831_19820</name>
</gene>
<comment type="caution">
    <text evidence="2">The sequence shown here is derived from an EMBL/GenBank/DDBJ whole genome shotgun (WGS) entry which is preliminary data.</text>
</comment>
<name>A0A917EAP2_9FLAO</name>
<organism evidence="2 3">
    <name type="scientific">Psychroflexus salis</name>
    <dbReference type="NCBI Taxonomy" id="1526574"/>
    <lineage>
        <taxon>Bacteria</taxon>
        <taxon>Pseudomonadati</taxon>
        <taxon>Bacteroidota</taxon>
        <taxon>Flavobacteriia</taxon>
        <taxon>Flavobacteriales</taxon>
        <taxon>Flavobacteriaceae</taxon>
        <taxon>Psychroflexus</taxon>
    </lineage>
</organism>
<keyword evidence="1" id="KW-0812">Transmembrane</keyword>